<proteinExistence type="predicted"/>
<dbReference type="Gene3D" id="3.30.450.30">
    <property type="entry name" value="Dynein light chain 2a, cytoplasmic"/>
    <property type="match status" value="1"/>
</dbReference>
<sequence>MAHPSPTPPPLLLTKRITSFLSHALSSHIHTALLCSPAGKLLAHVSAPVRPVADLRMQATVAASLITLYAAASTHVAPALSPSDDPAPSSAASASAYAHPHSSSPDHSASWPPEEYAHEYAAADSGMAAARAAGPPPARPHTITVQLTTGAVVVRELACGLLFVCVGSSPSASAADESASTTPRAAPPVMSAGAMTTASVASTASAGAAAAVGLKKAAEEFARRLDGRLAALCVPEEGAFE</sequence>
<organism evidence="2 3">
    <name type="scientific">Thielaviopsis punctulata</name>
    <dbReference type="NCBI Taxonomy" id="72032"/>
    <lineage>
        <taxon>Eukaryota</taxon>
        <taxon>Fungi</taxon>
        <taxon>Dikarya</taxon>
        <taxon>Ascomycota</taxon>
        <taxon>Pezizomycotina</taxon>
        <taxon>Sordariomycetes</taxon>
        <taxon>Hypocreomycetidae</taxon>
        <taxon>Microascales</taxon>
        <taxon>Ceratocystidaceae</taxon>
        <taxon>Thielaviopsis</taxon>
    </lineage>
</organism>
<dbReference type="EMBL" id="LAEV01002237">
    <property type="protein sequence ID" value="KKA26209.1"/>
    <property type="molecule type" value="Genomic_DNA"/>
</dbReference>
<dbReference type="OrthoDB" id="271745at2759"/>
<feature type="region of interest" description="Disordered" evidence="1">
    <location>
        <begin position="79"/>
        <end position="112"/>
    </location>
</feature>
<comment type="caution">
    <text evidence="2">The sequence shown here is derived from an EMBL/GenBank/DDBJ whole genome shotgun (WGS) entry which is preliminary data.</text>
</comment>
<evidence type="ECO:0000313" key="2">
    <source>
        <dbReference type="EMBL" id="KKA26209.1"/>
    </source>
</evidence>
<accession>A0A0F4Z6P9</accession>
<keyword evidence="3" id="KW-1185">Reference proteome</keyword>
<dbReference type="AlphaFoldDB" id="A0A0F4Z6P9"/>
<gene>
    <name evidence="2" type="ORF">TD95_000018</name>
</gene>
<evidence type="ECO:0000313" key="3">
    <source>
        <dbReference type="Proteomes" id="UP000033483"/>
    </source>
</evidence>
<evidence type="ECO:0000256" key="1">
    <source>
        <dbReference type="SAM" id="MobiDB-lite"/>
    </source>
</evidence>
<name>A0A0F4Z6P9_9PEZI</name>
<dbReference type="Proteomes" id="UP000033483">
    <property type="component" value="Unassembled WGS sequence"/>
</dbReference>
<protein>
    <submittedName>
        <fullName evidence="2">Uncharacterized protein</fullName>
    </submittedName>
</protein>
<reference evidence="2 3" key="1">
    <citation type="submission" date="2015-03" db="EMBL/GenBank/DDBJ databases">
        <authorList>
            <person name="Radwan O."/>
            <person name="Al-Naeli F.A."/>
            <person name="Rendon G.A."/>
            <person name="Fields C."/>
        </authorList>
    </citation>
    <scope>NUCLEOTIDE SEQUENCE [LARGE SCALE GENOMIC DNA]</scope>
    <source>
        <strain evidence="2">CR-DP1</strain>
    </source>
</reference>